<organism evidence="3 4">
    <name type="scientific">Actinomadura physcomitrii</name>
    <dbReference type="NCBI Taxonomy" id="2650748"/>
    <lineage>
        <taxon>Bacteria</taxon>
        <taxon>Bacillati</taxon>
        <taxon>Actinomycetota</taxon>
        <taxon>Actinomycetes</taxon>
        <taxon>Streptosporangiales</taxon>
        <taxon>Thermomonosporaceae</taxon>
        <taxon>Actinomadura</taxon>
    </lineage>
</organism>
<dbReference type="Proteomes" id="UP000462055">
    <property type="component" value="Unassembled WGS sequence"/>
</dbReference>
<feature type="region of interest" description="Disordered" evidence="1">
    <location>
        <begin position="149"/>
        <end position="194"/>
    </location>
</feature>
<feature type="region of interest" description="Disordered" evidence="1">
    <location>
        <begin position="273"/>
        <end position="295"/>
    </location>
</feature>
<proteinExistence type="predicted"/>
<comment type="caution">
    <text evidence="3">The sequence shown here is derived from an EMBL/GenBank/DDBJ whole genome shotgun (WGS) entry which is preliminary data.</text>
</comment>
<dbReference type="EMBL" id="WBMS02000017">
    <property type="protein sequence ID" value="MWA03082.1"/>
    <property type="molecule type" value="Genomic_DNA"/>
</dbReference>
<protein>
    <submittedName>
        <fullName evidence="3">Uncharacterized protein</fullName>
    </submittedName>
</protein>
<evidence type="ECO:0000313" key="2">
    <source>
        <dbReference type="EMBL" id="MWA02346.1"/>
    </source>
</evidence>
<dbReference type="RefSeq" id="WP_151594806.1">
    <property type="nucleotide sequence ID" value="NZ_WBMS02000013.1"/>
</dbReference>
<evidence type="ECO:0000256" key="1">
    <source>
        <dbReference type="SAM" id="MobiDB-lite"/>
    </source>
</evidence>
<dbReference type="EMBL" id="WBMS02000013">
    <property type="protein sequence ID" value="MWA02346.1"/>
    <property type="molecule type" value="Genomic_DNA"/>
</dbReference>
<reference evidence="3 4" key="1">
    <citation type="submission" date="2019-12" db="EMBL/GenBank/DDBJ databases">
        <title>Actinomadura physcomitrii sp. nov., a novel actinomycete isolated from moss [Physcomitrium sphaericum (Ludw) Fuernr].</title>
        <authorList>
            <person name="Zhuang X."/>
        </authorList>
    </citation>
    <scope>NUCLEOTIDE SEQUENCE [LARGE SCALE GENOMIC DNA]</scope>
    <source>
        <strain evidence="3 4">LD22</strain>
    </source>
</reference>
<keyword evidence="4" id="KW-1185">Reference proteome</keyword>
<evidence type="ECO:0000313" key="3">
    <source>
        <dbReference type="EMBL" id="MWA03082.1"/>
    </source>
</evidence>
<dbReference type="AlphaFoldDB" id="A0A6I4MBA4"/>
<feature type="compositionally biased region" description="Basic and acidic residues" evidence="1">
    <location>
        <begin position="179"/>
        <end position="193"/>
    </location>
</feature>
<accession>A0A6I4MBA4</accession>
<evidence type="ECO:0000313" key="4">
    <source>
        <dbReference type="Proteomes" id="UP000462055"/>
    </source>
</evidence>
<sequence length="295" mass="33358">MNQQHPDPIAEGLQHGGQRLVQIVSVVVGAQQALAHRRHRLELVRRVQDEAVRRAEEHAERTASAEARARWSRAHDRKWLRDAKLLDVAEVWGAAVPYAPTNESAARALGKCEERLRDLHPHAVSHYDRHRGEGRQPLEAMTLAAPFFSRDPNVRTGDPAPRREELSEGTGAEWTTRLHGPDRGEWERARQEQRATQLADQLRARFQSDGRTPNPEELRTVLEITTNLPEDIIAKAVPMTRQTHPGRGADVERAAEDFPLSIDEALEMSASRPFETAAAHRPTTQAPDRNRRRNL</sequence>
<gene>
    <name evidence="2" type="ORF">F8568_018615</name>
    <name evidence="3" type="ORF">F8568_022435</name>
</gene>
<name>A0A6I4MBA4_9ACTN</name>